<sequence>MPAKLSEPSQSGSVDDKTPSPRRQAKVSPAPQSEAHEATRFGCPSRIQDTPGLLTMKTNSQLCHGDNPRPRTEKKANTRARRLHRKKFDNREDEPTPQPPRGPDGEHDHVASAPQGSNENQPVYFRDHADVLELPLLEARTLSGATFKSDADWEKAKKKFKGRAIVD</sequence>
<name>J3NZA4_GAET3</name>
<dbReference type="GeneID" id="20347061"/>
<reference evidence="3" key="5">
    <citation type="submission" date="2018-04" db="UniProtKB">
        <authorList>
            <consortium name="EnsemblFungi"/>
        </authorList>
    </citation>
    <scope>IDENTIFICATION</scope>
    <source>
        <strain evidence="3">R3-111a-1</strain>
    </source>
</reference>
<dbReference type="EnsemblFungi" id="EJT76687">
    <property type="protein sequence ID" value="EJT76687"/>
    <property type="gene ID" value="GGTG_06603"/>
</dbReference>
<proteinExistence type="predicted"/>
<dbReference type="HOGENOM" id="CLU_1594644_0_0_1"/>
<feature type="compositionally biased region" description="Basic residues" evidence="1">
    <location>
        <begin position="77"/>
        <end position="88"/>
    </location>
</feature>
<evidence type="ECO:0000256" key="1">
    <source>
        <dbReference type="SAM" id="MobiDB-lite"/>
    </source>
</evidence>
<dbReference type="Proteomes" id="UP000006039">
    <property type="component" value="Unassembled WGS sequence"/>
</dbReference>
<accession>J3NZA4</accession>
<reference evidence="2" key="3">
    <citation type="submission" date="2010-09" db="EMBL/GenBank/DDBJ databases">
        <title>Annotation of Gaeumannomyces graminis var. tritici R3-111a-1.</title>
        <authorList>
            <consortium name="The Broad Institute Genome Sequencing Platform"/>
            <person name="Ma L.-J."/>
            <person name="Dead R."/>
            <person name="Young S.K."/>
            <person name="Zeng Q."/>
            <person name="Gargeya S."/>
            <person name="Fitzgerald M."/>
            <person name="Haas B."/>
            <person name="Abouelleil A."/>
            <person name="Alvarado L."/>
            <person name="Arachchi H.M."/>
            <person name="Berlin A."/>
            <person name="Brown A."/>
            <person name="Chapman S.B."/>
            <person name="Chen Z."/>
            <person name="Dunbar C."/>
            <person name="Freedman E."/>
            <person name="Gearin G."/>
            <person name="Gellesch M."/>
            <person name="Goldberg J."/>
            <person name="Griggs A."/>
            <person name="Gujja S."/>
            <person name="Heiman D."/>
            <person name="Howarth C."/>
            <person name="Larson L."/>
            <person name="Lui A."/>
            <person name="MacDonald P.J.P."/>
            <person name="Mehta T."/>
            <person name="Montmayeur A."/>
            <person name="Murphy C."/>
            <person name="Neiman D."/>
            <person name="Pearson M."/>
            <person name="Priest M."/>
            <person name="Roberts A."/>
            <person name="Saif S."/>
            <person name="Shea T."/>
            <person name="Shenoy N."/>
            <person name="Sisk P."/>
            <person name="Stolte C."/>
            <person name="Sykes S."/>
            <person name="Yandava C."/>
            <person name="Wortman J."/>
            <person name="Nusbaum C."/>
            <person name="Birren B."/>
        </authorList>
    </citation>
    <scope>NUCLEOTIDE SEQUENCE</scope>
    <source>
        <strain evidence="2">R3-111a-1</strain>
    </source>
</reference>
<gene>
    <name evidence="3" type="primary">20347061</name>
    <name evidence="2" type="ORF">GGTG_06603</name>
</gene>
<organism evidence="2">
    <name type="scientific">Gaeumannomyces tritici (strain R3-111a-1)</name>
    <name type="common">Wheat and barley take-all root rot fungus</name>
    <name type="synonym">Gaeumannomyces graminis var. tritici</name>
    <dbReference type="NCBI Taxonomy" id="644352"/>
    <lineage>
        <taxon>Eukaryota</taxon>
        <taxon>Fungi</taxon>
        <taxon>Dikarya</taxon>
        <taxon>Ascomycota</taxon>
        <taxon>Pezizomycotina</taxon>
        <taxon>Sordariomycetes</taxon>
        <taxon>Sordariomycetidae</taxon>
        <taxon>Magnaporthales</taxon>
        <taxon>Magnaporthaceae</taxon>
        <taxon>Gaeumannomyces</taxon>
    </lineage>
</organism>
<keyword evidence="4" id="KW-1185">Reference proteome</keyword>
<protein>
    <submittedName>
        <fullName evidence="2 3">Uncharacterized protein</fullName>
    </submittedName>
</protein>
<feature type="compositionally biased region" description="Basic and acidic residues" evidence="1">
    <location>
        <begin position="66"/>
        <end position="76"/>
    </location>
</feature>
<dbReference type="VEuPathDB" id="FungiDB:GGTG_06603"/>
<dbReference type="AlphaFoldDB" id="J3NZA4"/>
<dbReference type="EMBL" id="GL385397">
    <property type="protein sequence ID" value="EJT76687.1"/>
    <property type="molecule type" value="Genomic_DNA"/>
</dbReference>
<evidence type="ECO:0000313" key="2">
    <source>
        <dbReference type="EMBL" id="EJT76687.1"/>
    </source>
</evidence>
<reference evidence="3" key="4">
    <citation type="journal article" date="2015" name="G3 (Bethesda)">
        <title>Genome sequences of three phytopathogenic species of the Magnaporthaceae family of fungi.</title>
        <authorList>
            <person name="Okagaki L.H."/>
            <person name="Nunes C.C."/>
            <person name="Sailsbery J."/>
            <person name="Clay B."/>
            <person name="Brown D."/>
            <person name="John T."/>
            <person name="Oh Y."/>
            <person name="Young N."/>
            <person name="Fitzgerald M."/>
            <person name="Haas B.J."/>
            <person name="Zeng Q."/>
            <person name="Young S."/>
            <person name="Adiconis X."/>
            <person name="Fan L."/>
            <person name="Levin J.Z."/>
            <person name="Mitchell T.K."/>
            <person name="Okubara P.A."/>
            <person name="Farman M.L."/>
            <person name="Kohn L.M."/>
            <person name="Birren B."/>
            <person name="Ma L.-J."/>
            <person name="Dean R.A."/>
        </authorList>
    </citation>
    <scope>NUCLEOTIDE SEQUENCE</scope>
    <source>
        <strain evidence="3">R3-111a-1</strain>
    </source>
</reference>
<reference evidence="2" key="2">
    <citation type="submission" date="2010-07" db="EMBL/GenBank/DDBJ databases">
        <authorList>
            <consortium name="The Broad Institute Genome Sequencing Platform"/>
            <consortium name="Broad Institute Genome Sequencing Center for Infectious Disease"/>
            <person name="Ma L.-J."/>
            <person name="Dead R."/>
            <person name="Young S."/>
            <person name="Zeng Q."/>
            <person name="Koehrsen M."/>
            <person name="Alvarado L."/>
            <person name="Berlin A."/>
            <person name="Chapman S.B."/>
            <person name="Chen Z."/>
            <person name="Freedman E."/>
            <person name="Gellesch M."/>
            <person name="Goldberg J."/>
            <person name="Griggs A."/>
            <person name="Gujja S."/>
            <person name="Heilman E.R."/>
            <person name="Heiman D."/>
            <person name="Hepburn T."/>
            <person name="Howarth C."/>
            <person name="Jen D."/>
            <person name="Larson L."/>
            <person name="Mehta T."/>
            <person name="Neiman D."/>
            <person name="Pearson M."/>
            <person name="Roberts A."/>
            <person name="Saif S."/>
            <person name="Shea T."/>
            <person name="Shenoy N."/>
            <person name="Sisk P."/>
            <person name="Stolte C."/>
            <person name="Sykes S."/>
            <person name="Walk T."/>
            <person name="White J."/>
            <person name="Yandava C."/>
            <person name="Haas B."/>
            <person name="Nusbaum C."/>
            <person name="Birren B."/>
        </authorList>
    </citation>
    <scope>NUCLEOTIDE SEQUENCE</scope>
    <source>
        <strain evidence="2">R3-111a-1</strain>
    </source>
</reference>
<evidence type="ECO:0000313" key="4">
    <source>
        <dbReference type="Proteomes" id="UP000006039"/>
    </source>
</evidence>
<feature type="region of interest" description="Disordered" evidence="1">
    <location>
        <begin position="1"/>
        <end position="126"/>
    </location>
</feature>
<reference evidence="4" key="1">
    <citation type="submission" date="2010-07" db="EMBL/GenBank/DDBJ databases">
        <title>The genome sequence of Gaeumannomyces graminis var. tritici strain R3-111a-1.</title>
        <authorList>
            <consortium name="The Broad Institute Genome Sequencing Platform"/>
            <person name="Ma L.-J."/>
            <person name="Dead R."/>
            <person name="Young S."/>
            <person name="Zeng Q."/>
            <person name="Koehrsen M."/>
            <person name="Alvarado L."/>
            <person name="Berlin A."/>
            <person name="Chapman S.B."/>
            <person name="Chen Z."/>
            <person name="Freedman E."/>
            <person name="Gellesch M."/>
            <person name="Goldberg J."/>
            <person name="Griggs A."/>
            <person name="Gujja S."/>
            <person name="Heilman E.R."/>
            <person name="Heiman D."/>
            <person name="Hepburn T."/>
            <person name="Howarth C."/>
            <person name="Jen D."/>
            <person name="Larson L."/>
            <person name="Mehta T."/>
            <person name="Neiman D."/>
            <person name="Pearson M."/>
            <person name="Roberts A."/>
            <person name="Saif S."/>
            <person name="Shea T."/>
            <person name="Shenoy N."/>
            <person name="Sisk P."/>
            <person name="Stolte C."/>
            <person name="Sykes S."/>
            <person name="Walk T."/>
            <person name="White J."/>
            <person name="Yandava C."/>
            <person name="Haas B."/>
            <person name="Nusbaum C."/>
            <person name="Birren B."/>
        </authorList>
    </citation>
    <scope>NUCLEOTIDE SEQUENCE [LARGE SCALE GENOMIC DNA]</scope>
    <source>
        <strain evidence="4">R3-111a-1</strain>
    </source>
</reference>
<evidence type="ECO:0000313" key="3">
    <source>
        <dbReference type="EnsemblFungi" id="EJT76687"/>
    </source>
</evidence>
<dbReference type="RefSeq" id="XP_009222687.1">
    <property type="nucleotide sequence ID" value="XM_009224423.1"/>
</dbReference>